<dbReference type="InterPro" id="IPR005122">
    <property type="entry name" value="Uracil-DNA_glycosylase-like"/>
</dbReference>
<evidence type="ECO:0000313" key="15">
    <source>
        <dbReference type="Proteomes" id="UP000317355"/>
    </source>
</evidence>
<dbReference type="InterPro" id="IPR005273">
    <property type="entry name" value="Ura-DNA_glyco_family4"/>
</dbReference>
<comment type="caution">
    <text evidence="14">The sequence shown here is derived from an EMBL/GenBank/DDBJ whole genome shotgun (WGS) entry which is preliminary data.</text>
</comment>
<dbReference type="PANTHER" id="PTHR33693">
    <property type="entry name" value="TYPE-5 URACIL-DNA GLYCOSYLASE"/>
    <property type="match status" value="1"/>
</dbReference>
<evidence type="ECO:0000256" key="5">
    <source>
        <dbReference type="ARBA" id="ARBA00022485"/>
    </source>
</evidence>
<dbReference type="EC" id="3.2.2.27" evidence="3"/>
<proteinExistence type="inferred from homology"/>
<evidence type="ECO:0000256" key="1">
    <source>
        <dbReference type="ARBA" id="ARBA00001400"/>
    </source>
</evidence>
<keyword evidence="10" id="KW-0411">Iron-sulfur</keyword>
<evidence type="ECO:0000256" key="11">
    <source>
        <dbReference type="ARBA" id="ARBA00023204"/>
    </source>
</evidence>
<dbReference type="GO" id="GO:0046872">
    <property type="term" value="F:metal ion binding"/>
    <property type="evidence" value="ECO:0007669"/>
    <property type="project" value="UniProtKB-KW"/>
</dbReference>
<keyword evidence="9" id="KW-0408">Iron</keyword>
<dbReference type="EMBL" id="VMRY01000012">
    <property type="protein sequence ID" value="TVT57637.1"/>
    <property type="molecule type" value="Genomic_DNA"/>
</dbReference>
<dbReference type="GO" id="GO:0006281">
    <property type="term" value="P:DNA repair"/>
    <property type="evidence" value="ECO:0007669"/>
    <property type="project" value="UniProtKB-KW"/>
</dbReference>
<evidence type="ECO:0000256" key="8">
    <source>
        <dbReference type="ARBA" id="ARBA00022801"/>
    </source>
</evidence>
<sequence>MNPTLRQAYLEAMGIQSWIPRVDSSPSEDIAEPASEMSAQAPVANKVSGEPEILAKQPASLNREETPPDWLDAIPLPDDEYAPSATPTDLSDAFAEDLIQESSVSQLNWTQLEARVAECTACELHKTRTQTVFGIGSQTAKLMVIGEAPGAEEDRKGEPFVGRAGQLLTAMLGAIGLSREQVYIANILKCRPPGNRDPRSEESLSCAAYLQRQIALVNPRVILAVGAVAAHNLLQSDEPVGRLRGKSHQLNGVPVVVSYHPAYLLRSPDQKAKAWQDLQQAARILQ</sequence>
<dbReference type="SMART" id="SM00986">
    <property type="entry name" value="UDG"/>
    <property type="match status" value="1"/>
</dbReference>
<dbReference type="InterPro" id="IPR051536">
    <property type="entry name" value="UDG_Type-4/5"/>
</dbReference>
<name>A0A558D9D3_9GAMM</name>
<evidence type="ECO:0000256" key="7">
    <source>
        <dbReference type="ARBA" id="ARBA00022763"/>
    </source>
</evidence>
<evidence type="ECO:0000313" key="14">
    <source>
        <dbReference type="EMBL" id="TVT57637.1"/>
    </source>
</evidence>
<evidence type="ECO:0000256" key="12">
    <source>
        <dbReference type="SAM" id="MobiDB-lite"/>
    </source>
</evidence>
<dbReference type="AlphaFoldDB" id="A0A558D9D3"/>
<dbReference type="Pfam" id="PF03167">
    <property type="entry name" value="UDG"/>
    <property type="match status" value="1"/>
</dbReference>
<dbReference type="GO" id="GO:0051539">
    <property type="term" value="F:4 iron, 4 sulfur cluster binding"/>
    <property type="evidence" value="ECO:0007669"/>
    <property type="project" value="UniProtKB-KW"/>
</dbReference>
<evidence type="ECO:0000259" key="13">
    <source>
        <dbReference type="SMART" id="SM00986"/>
    </source>
</evidence>
<dbReference type="SUPFAM" id="SSF52141">
    <property type="entry name" value="Uracil-DNA glycosylase-like"/>
    <property type="match status" value="1"/>
</dbReference>
<evidence type="ECO:0000256" key="3">
    <source>
        <dbReference type="ARBA" id="ARBA00012030"/>
    </source>
</evidence>
<feature type="region of interest" description="Disordered" evidence="12">
    <location>
        <begin position="21"/>
        <end position="67"/>
    </location>
</feature>
<gene>
    <name evidence="14" type="ORF">FHK82_05515</name>
</gene>
<dbReference type="SMART" id="SM00987">
    <property type="entry name" value="UreE_C"/>
    <property type="match status" value="1"/>
</dbReference>
<keyword evidence="5" id="KW-0004">4Fe-4S</keyword>
<dbReference type="NCBIfam" id="TIGR00758">
    <property type="entry name" value="UDG_fam4"/>
    <property type="match status" value="1"/>
</dbReference>
<reference evidence="14 15" key="1">
    <citation type="submission" date="2019-07" db="EMBL/GenBank/DDBJ databases">
        <title>The pathways for chlorine oxyanion respiration interact through the shared metabolite chlorate.</title>
        <authorList>
            <person name="Barnum T.P."/>
            <person name="Cheng Y."/>
            <person name="Hill K.A."/>
            <person name="Lucas L.N."/>
            <person name="Carlson H.K."/>
            <person name="Coates J.D."/>
        </authorList>
    </citation>
    <scope>NUCLEOTIDE SEQUENCE [LARGE SCALE GENOMIC DNA]</scope>
    <source>
        <strain evidence="14">BK-3</strain>
    </source>
</reference>
<keyword evidence="6" id="KW-0479">Metal-binding</keyword>
<comment type="similarity">
    <text evidence="2">Belongs to the uracil-DNA glycosylase (UDG) superfamily. Type 4 (UDGa) family.</text>
</comment>
<feature type="domain" description="Uracil-DNA glycosylase-like" evidence="13">
    <location>
        <begin position="133"/>
        <end position="279"/>
    </location>
</feature>
<dbReference type="PANTHER" id="PTHR33693:SF1">
    <property type="entry name" value="TYPE-4 URACIL-DNA GLYCOSYLASE"/>
    <property type="match status" value="1"/>
</dbReference>
<keyword evidence="8" id="KW-0378">Hydrolase</keyword>
<dbReference type="Proteomes" id="UP000317355">
    <property type="component" value="Unassembled WGS sequence"/>
</dbReference>
<accession>A0A558D9D3</accession>
<dbReference type="InterPro" id="IPR036895">
    <property type="entry name" value="Uracil-DNA_glycosylase-like_sf"/>
</dbReference>
<evidence type="ECO:0000256" key="6">
    <source>
        <dbReference type="ARBA" id="ARBA00022723"/>
    </source>
</evidence>
<evidence type="ECO:0000256" key="9">
    <source>
        <dbReference type="ARBA" id="ARBA00023004"/>
    </source>
</evidence>
<organism evidence="14 15">
    <name type="scientific">Sedimenticola thiotaurini</name>
    <dbReference type="NCBI Taxonomy" id="1543721"/>
    <lineage>
        <taxon>Bacteria</taxon>
        <taxon>Pseudomonadati</taxon>
        <taxon>Pseudomonadota</taxon>
        <taxon>Gammaproteobacteria</taxon>
        <taxon>Chromatiales</taxon>
        <taxon>Sedimenticolaceae</taxon>
        <taxon>Sedimenticola</taxon>
    </lineage>
</organism>
<protein>
    <recommendedName>
        <fullName evidence="4">Type-4 uracil-DNA glycosylase</fullName>
        <ecNumber evidence="3">3.2.2.27</ecNumber>
    </recommendedName>
</protein>
<keyword evidence="11" id="KW-0234">DNA repair</keyword>
<keyword evidence="7" id="KW-0227">DNA damage</keyword>
<evidence type="ECO:0000256" key="4">
    <source>
        <dbReference type="ARBA" id="ARBA00019403"/>
    </source>
</evidence>
<comment type="catalytic activity">
    <reaction evidence="1">
        <text>Hydrolyzes single-stranded DNA or mismatched double-stranded DNA and polynucleotides, releasing free uracil.</text>
        <dbReference type="EC" id="3.2.2.27"/>
    </reaction>
</comment>
<dbReference type="Gene3D" id="3.40.470.10">
    <property type="entry name" value="Uracil-DNA glycosylase-like domain"/>
    <property type="match status" value="1"/>
</dbReference>
<evidence type="ECO:0000256" key="10">
    <source>
        <dbReference type="ARBA" id="ARBA00023014"/>
    </source>
</evidence>
<evidence type="ECO:0000256" key="2">
    <source>
        <dbReference type="ARBA" id="ARBA00006521"/>
    </source>
</evidence>
<dbReference type="GO" id="GO:0004844">
    <property type="term" value="F:uracil DNA N-glycosylase activity"/>
    <property type="evidence" value="ECO:0007669"/>
    <property type="project" value="UniProtKB-EC"/>
</dbReference>
<dbReference type="CDD" id="cd10030">
    <property type="entry name" value="UDG-F4_TTUDGA_SPO1dp_like"/>
    <property type="match status" value="1"/>
</dbReference>